<sequence length="205" mass="22741">MSAQQPADQGSSSSGPTESGTPVRVRYRKWDGTPHWVFDGRYLGSDEHGQWVGFRAGTRFARPGARYRSTGPGVGFFGDVGWTPALYRDHPEGMRSYSDLTTVPQWRRLPARFFASRGRARFEVTAVDLDLDVIAFEPGTADPRGQYFIDDEDEFAEHSVRYGYPPSVVATVRADADALLAAVSAEEPPYDEATAKRWFAVLDGL</sequence>
<dbReference type="EMBL" id="JAVDYE010000001">
    <property type="protein sequence ID" value="MDR7382070.1"/>
    <property type="molecule type" value="Genomic_DNA"/>
</dbReference>
<dbReference type="Pfam" id="PF04167">
    <property type="entry name" value="DUF402"/>
    <property type="match status" value="1"/>
</dbReference>
<reference evidence="3 4" key="1">
    <citation type="submission" date="2023-07" db="EMBL/GenBank/DDBJ databases">
        <title>Sequencing the genomes of 1000 actinobacteria strains.</title>
        <authorList>
            <person name="Klenk H.-P."/>
        </authorList>
    </citation>
    <scope>NUCLEOTIDE SEQUENCE [LARGE SCALE GENOMIC DNA]</scope>
    <source>
        <strain evidence="3 4">DSM 45554</strain>
    </source>
</reference>
<dbReference type="Gene3D" id="2.40.380.10">
    <property type="entry name" value="FomD-like"/>
    <property type="match status" value="1"/>
</dbReference>
<comment type="caution">
    <text evidence="3">The sequence shown here is derived from an EMBL/GenBank/DDBJ whole genome shotgun (WGS) entry which is preliminary data.</text>
</comment>
<dbReference type="InterPro" id="IPR007295">
    <property type="entry name" value="DUF402"/>
</dbReference>
<dbReference type="SUPFAM" id="SSF159234">
    <property type="entry name" value="FomD-like"/>
    <property type="match status" value="1"/>
</dbReference>
<protein>
    <recommendedName>
        <fullName evidence="2">DUF402 domain-containing protein</fullName>
    </recommendedName>
</protein>
<feature type="domain" description="DUF402" evidence="2">
    <location>
        <begin position="63"/>
        <end position="186"/>
    </location>
</feature>
<evidence type="ECO:0000313" key="4">
    <source>
        <dbReference type="Proteomes" id="UP001183585"/>
    </source>
</evidence>
<proteinExistence type="predicted"/>
<evidence type="ECO:0000256" key="1">
    <source>
        <dbReference type="SAM" id="MobiDB-lite"/>
    </source>
</evidence>
<accession>A0ABU2CL55</accession>
<keyword evidence="4" id="KW-1185">Reference proteome</keyword>
<evidence type="ECO:0000259" key="2">
    <source>
        <dbReference type="Pfam" id="PF04167"/>
    </source>
</evidence>
<name>A0ABU2CL55_9MICO</name>
<evidence type="ECO:0000313" key="3">
    <source>
        <dbReference type="EMBL" id="MDR7382070.1"/>
    </source>
</evidence>
<organism evidence="3 4">
    <name type="scientific">Promicromonospora iranensis</name>
    <dbReference type="NCBI Taxonomy" id="1105144"/>
    <lineage>
        <taxon>Bacteria</taxon>
        <taxon>Bacillati</taxon>
        <taxon>Actinomycetota</taxon>
        <taxon>Actinomycetes</taxon>
        <taxon>Micrococcales</taxon>
        <taxon>Promicromonosporaceae</taxon>
        <taxon>Promicromonospora</taxon>
    </lineage>
</organism>
<dbReference type="RefSeq" id="WP_274996397.1">
    <property type="nucleotide sequence ID" value="NZ_JAJQQP010000012.1"/>
</dbReference>
<dbReference type="InterPro" id="IPR035930">
    <property type="entry name" value="FomD-like_sf"/>
</dbReference>
<dbReference type="Proteomes" id="UP001183585">
    <property type="component" value="Unassembled WGS sequence"/>
</dbReference>
<feature type="compositionally biased region" description="Low complexity" evidence="1">
    <location>
        <begin position="10"/>
        <end position="22"/>
    </location>
</feature>
<feature type="region of interest" description="Disordered" evidence="1">
    <location>
        <begin position="1"/>
        <end position="25"/>
    </location>
</feature>
<gene>
    <name evidence="3" type="ORF">J2S48_001585</name>
</gene>